<dbReference type="STRING" id="106549.A0A540NPG1"/>
<accession>A0A540NPG1</accession>
<dbReference type="Proteomes" id="UP000315295">
    <property type="component" value="Unassembled WGS sequence"/>
</dbReference>
<dbReference type="EMBL" id="VIEB01000019">
    <property type="protein sequence ID" value="TQE12493.1"/>
    <property type="molecule type" value="Genomic_DNA"/>
</dbReference>
<proteinExistence type="inferred from homology"/>
<gene>
    <name evidence="4" type="ORF">C1H46_001884</name>
</gene>
<dbReference type="GO" id="GO:0016787">
    <property type="term" value="F:hydrolase activity"/>
    <property type="evidence" value="ECO:0007669"/>
    <property type="project" value="UniProtKB-KW"/>
</dbReference>
<dbReference type="AlphaFoldDB" id="A0A540NPG1"/>
<protein>
    <recommendedName>
        <fullName evidence="6">PNPLA domain-containing protein</fullName>
    </recommendedName>
</protein>
<evidence type="ECO:0000256" key="1">
    <source>
        <dbReference type="ARBA" id="ARBA00010240"/>
    </source>
</evidence>
<evidence type="ECO:0000313" key="4">
    <source>
        <dbReference type="EMBL" id="TQE12493.1"/>
    </source>
</evidence>
<evidence type="ECO:0008006" key="6">
    <source>
        <dbReference type="Google" id="ProtNLM"/>
    </source>
</evidence>
<evidence type="ECO:0000256" key="2">
    <source>
        <dbReference type="ARBA" id="ARBA00022801"/>
    </source>
</evidence>
<keyword evidence="5" id="KW-1185">Reference proteome</keyword>
<dbReference type="PANTHER" id="PTHR32241:SF12">
    <property type="entry name" value="OS03G0784100 PROTEIN"/>
    <property type="match status" value="1"/>
</dbReference>
<comment type="similarity">
    <text evidence="1">Belongs to the patatin family.</text>
</comment>
<dbReference type="InterPro" id="IPR016035">
    <property type="entry name" value="Acyl_Trfase/lysoPLipase"/>
</dbReference>
<keyword evidence="3" id="KW-0443">Lipid metabolism</keyword>
<keyword evidence="3" id="KW-0442">Lipid degradation</keyword>
<evidence type="ECO:0000256" key="3">
    <source>
        <dbReference type="ARBA" id="ARBA00022963"/>
    </source>
</evidence>
<name>A0A540NPG1_MALBA</name>
<dbReference type="Gene3D" id="3.40.1090.10">
    <property type="entry name" value="Cytosolic phospholipase A2 catalytic domain"/>
    <property type="match status" value="1"/>
</dbReference>
<dbReference type="PANTHER" id="PTHR32241">
    <property type="entry name" value="PATATIN-LIKE PROTEIN 6"/>
    <property type="match status" value="1"/>
</dbReference>
<dbReference type="SUPFAM" id="SSF52151">
    <property type="entry name" value="FabD/lysophospholipase-like"/>
    <property type="match status" value="1"/>
</dbReference>
<dbReference type="GO" id="GO:0016042">
    <property type="term" value="P:lipid catabolic process"/>
    <property type="evidence" value="ECO:0007669"/>
    <property type="project" value="UniProtKB-KW"/>
</dbReference>
<sequence length="258" mass="28301">MASLSLVISSNPSHTLFPNTMAHDTKPRKLCYSHCPSSPSSLLSLITALPFASFFRGSERRTNGNHSSRLQKSLSLLLHLKPTNFAMFNSLSQLVPSLAPPLQFTANLFLARPSNPLLTSLSHTQKSVLAFTSIHGRRPRAAFVMAESILEQDTLKSMLIPCYDMSSRAPFLFSWVDAVEIDYYNSKMMDVCTATSAQPAVEVRSVDGRTKLMVVDGGIAMNNLTAAAITGIHFIMSGAYTDSSKSGKQYKWLSTPNF</sequence>
<reference evidence="4 5" key="1">
    <citation type="journal article" date="2019" name="G3 (Bethesda)">
        <title>Sequencing of a Wild Apple (Malus baccata) Genome Unravels the Differences Between Cultivated and Wild Apple Species Regarding Disease Resistance and Cold Tolerance.</title>
        <authorList>
            <person name="Chen X."/>
        </authorList>
    </citation>
    <scope>NUCLEOTIDE SEQUENCE [LARGE SCALE GENOMIC DNA]</scope>
    <source>
        <strain evidence="5">cv. Shandingzi</strain>
        <tissue evidence="4">Leaves</tissue>
    </source>
</reference>
<keyword evidence="2" id="KW-0378">Hydrolase</keyword>
<organism evidence="4 5">
    <name type="scientific">Malus baccata</name>
    <name type="common">Siberian crab apple</name>
    <name type="synonym">Pyrus baccata</name>
    <dbReference type="NCBI Taxonomy" id="106549"/>
    <lineage>
        <taxon>Eukaryota</taxon>
        <taxon>Viridiplantae</taxon>
        <taxon>Streptophyta</taxon>
        <taxon>Embryophyta</taxon>
        <taxon>Tracheophyta</taxon>
        <taxon>Spermatophyta</taxon>
        <taxon>Magnoliopsida</taxon>
        <taxon>eudicotyledons</taxon>
        <taxon>Gunneridae</taxon>
        <taxon>Pentapetalae</taxon>
        <taxon>rosids</taxon>
        <taxon>fabids</taxon>
        <taxon>Rosales</taxon>
        <taxon>Rosaceae</taxon>
        <taxon>Amygdaloideae</taxon>
        <taxon>Maleae</taxon>
        <taxon>Malus</taxon>
    </lineage>
</organism>
<comment type="caution">
    <text evidence="4">The sequence shown here is derived from an EMBL/GenBank/DDBJ whole genome shotgun (WGS) entry which is preliminary data.</text>
</comment>
<evidence type="ECO:0000313" key="5">
    <source>
        <dbReference type="Proteomes" id="UP000315295"/>
    </source>
</evidence>